<dbReference type="InterPro" id="IPR032466">
    <property type="entry name" value="Metal_Hydrolase"/>
</dbReference>
<dbReference type="InterPro" id="IPR001130">
    <property type="entry name" value="TatD-like"/>
</dbReference>
<keyword evidence="1" id="KW-0378">Hydrolase</keyword>
<accession>A0ABU3GDW9</accession>
<evidence type="ECO:0000313" key="1">
    <source>
        <dbReference type="EMBL" id="MDT3317691.1"/>
    </source>
</evidence>
<evidence type="ECO:0000313" key="2">
    <source>
        <dbReference type="Proteomes" id="UP001251849"/>
    </source>
</evidence>
<dbReference type="PANTHER" id="PTHR46124">
    <property type="entry name" value="D-AMINOACYL-TRNA DEACYLASE"/>
    <property type="match status" value="1"/>
</dbReference>
<dbReference type="Proteomes" id="UP001251849">
    <property type="component" value="Unassembled WGS sequence"/>
</dbReference>
<dbReference type="PIRSF" id="PIRSF005902">
    <property type="entry name" value="DNase_TatD"/>
    <property type="match status" value="1"/>
</dbReference>
<dbReference type="RefSeq" id="WP_311862712.1">
    <property type="nucleotide sequence ID" value="NZ_JAUZVV010000002.1"/>
</dbReference>
<name>A0ABU3GDW9_9MICO</name>
<dbReference type="SUPFAM" id="SSF51556">
    <property type="entry name" value="Metallo-dependent hydrolases"/>
    <property type="match status" value="1"/>
</dbReference>
<gene>
    <name evidence="1" type="ORF">Q9S71_12760</name>
</gene>
<sequence length="255" mass="28276">MRTPPPLDTHAHLAADIDPAAVRGLGAFILGMTRSIDEFAAVSSRRDLRVSWGVGVHPGLVRSIKAFDASAFSAAVESAAFVGEVGLDGGGRVPLADQARVLRAVLEELQRQPRVVSVHSSRAQFQVLRELHRTPVEGLLLHWWTGSAELTEEAVRLGCYFSLPPAMMSSLQVLEVIPLERLLPETDHPYGDRRNAGARQPGGVAEVERRIARLHGLESREVRIQFWQNFRTLVDEVDSRQRFGAAWRTTFEHLP</sequence>
<comment type="caution">
    <text evidence="1">The sequence shown here is derived from an EMBL/GenBank/DDBJ whole genome shotgun (WGS) entry which is preliminary data.</text>
</comment>
<keyword evidence="2" id="KW-1185">Reference proteome</keyword>
<dbReference type="Pfam" id="PF01026">
    <property type="entry name" value="TatD_DNase"/>
    <property type="match status" value="1"/>
</dbReference>
<dbReference type="PANTHER" id="PTHR46124:SF2">
    <property type="entry name" value="D-AMINOACYL-TRNA DEACYLASE"/>
    <property type="match status" value="1"/>
</dbReference>
<dbReference type="GO" id="GO:0016787">
    <property type="term" value="F:hydrolase activity"/>
    <property type="evidence" value="ECO:0007669"/>
    <property type="project" value="UniProtKB-KW"/>
</dbReference>
<protein>
    <submittedName>
        <fullName evidence="1">TatD family hydrolase</fullName>
    </submittedName>
</protein>
<organism evidence="1 2">
    <name type="scientific">Microbacterium gawkjiense</name>
    <dbReference type="NCBI Taxonomy" id="3067309"/>
    <lineage>
        <taxon>Bacteria</taxon>
        <taxon>Bacillati</taxon>
        <taxon>Actinomycetota</taxon>
        <taxon>Actinomycetes</taxon>
        <taxon>Micrococcales</taxon>
        <taxon>Microbacteriaceae</taxon>
        <taxon>Microbacterium</taxon>
    </lineage>
</organism>
<reference evidence="1 2" key="1">
    <citation type="submission" date="2023-08" db="EMBL/GenBank/DDBJ databases">
        <title>Microbacterium aquilitoris sp. nov. and Microbacterium gwkjibeachense sp. nov., isolated from beach.</title>
        <authorList>
            <person name="Lee S.D."/>
            <person name="Yang H."/>
            <person name="Kim I."/>
        </authorList>
    </citation>
    <scope>NUCLEOTIDE SEQUENCE [LARGE SCALE GENOMIC DNA]</scope>
    <source>
        <strain evidence="1 2">KSW4-11</strain>
    </source>
</reference>
<proteinExistence type="predicted"/>
<dbReference type="Gene3D" id="3.20.20.140">
    <property type="entry name" value="Metal-dependent hydrolases"/>
    <property type="match status" value="1"/>
</dbReference>
<dbReference type="EMBL" id="JAUZVV010000002">
    <property type="protein sequence ID" value="MDT3317691.1"/>
    <property type="molecule type" value="Genomic_DNA"/>
</dbReference>